<dbReference type="Pfam" id="PF00512">
    <property type="entry name" value="HisKA"/>
    <property type="match status" value="1"/>
</dbReference>
<dbReference type="Pfam" id="PF13185">
    <property type="entry name" value="GAF_2"/>
    <property type="match status" value="1"/>
</dbReference>
<sequence>MENDLSSVVDSLPGLVWTAQPDGQVDFLNRHWSVYTGLSIDEALGSGWQLAIHPGDRPGLLERWRSMLAAGEAASMEARLRHLDGEYRWFQFRARPLAEASGHIVKWCGTGTDIDDLRRSAMGQPGGNDDHRSVADIIPAMIAFLTPAGEFENANRHVLEYLGATLEQLKGRRASDAIHPDDLPSVIAASERAVATGRSEPYDIDHRIRRADGVYRWFHGRVMPLMDLQGRVVRWYIVNIDIEDRKRAETLLAGEKQLLEMVARRQSMSEILKALCRLVENAVTDCYCSVVLVDPDYTHLEAGAAPSLPPGLTNPMIDRPVHVDTGPCAMAIFLNEQVIASDIALDTRWDAWRPMAMAHGVRACWATPIASATGPVLGAFAVYYGEPRTPTPQELGLIDQLTHIASIAISRAQGDDALRRSEARKAAILDAALDCIITIDHEGCVTEFNPAAERAFGYRRDDIVGKQLADTIIPPSLREKHRQGFARYLATGETKLIGRRVEMTAMHVEGSEFPVELAISRILLEGPPSFTCYLRNITERKQSEERLRRSEALLAEAQHLSSTGSFFCPRPGEFTWSTELYRIFEFEQQMPITFELIMSRYHREDIPLLNDVIDQVNRGVIDFDYEHRIVMPDQSVKYVRVVAHGNPSKDGHFEYVGAVQDVTERRRSEAALAKARSELAHVARTTSLGVLTAAIAHEVNQPLSGIITNASTCLRMLAAEPPNIDGARETARRTIRDGNRASDVIRRLHALFSKKDTAIGPLDLNSAAREVIALLMSDLQRSRVILRAELFTDLPLVVGDRVQIQQVILNLVRNASDAMSDVDDRPRQLSIKTERDEDDHVRLTVQDAGVGFSPQDADRLFDAFYTTKDSGMGIGLSVSRSIIERHQGRLWALPNDGPGATVSFSIPCRPTNMKGTPELGAMRIVSGEEKAMSNQ</sequence>
<dbReference type="PROSITE" id="PS50113">
    <property type="entry name" value="PAC"/>
    <property type="match status" value="4"/>
</dbReference>
<keyword evidence="3" id="KW-0597">Phosphoprotein</keyword>
<dbReference type="FunFam" id="3.30.450.20:FF:000099">
    <property type="entry name" value="Sensory box sensor histidine kinase"/>
    <property type="match status" value="2"/>
</dbReference>
<dbReference type="Pfam" id="PF00989">
    <property type="entry name" value="PAS"/>
    <property type="match status" value="1"/>
</dbReference>
<dbReference type="GO" id="GO:0006355">
    <property type="term" value="P:regulation of DNA-templated transcription"/>
    <property type="evidence" value="ECO:0007669"/>
    <property type="project" value="InterPro"/>
</dbReference>
<dbReference type="Pfam" id="PF08447">
    <property type="entry name" value="PAS_3"/>
    <property type="match status" value="2"/>
</dbReference>
<feature type="domain" description="PAS" evidence="7">
    <location>
        <begin position="127"/>
        <end position="197"/>
    </location>
</feature>
<proteinExistence type="predicted"/>
<dbReference type="AlphaFoldDB" id="A0A512NFC8"/>
<dbReference type="InterPro" id="IPR001610">
    <property type="entry name" value="PAC"/>
</dbReference>
<dbReference type="PRINTS" id="PR00344">
    <property type="entry name" value="BCTRLSENSOR"/>
</dbReference>
<dbReference type="InterPro" id="IPR035965">
    <property type="entry name" value="PAS-like_dom_sf"/>
</dbReference>
<dbReference type="PANTHER" id="PTHR43304">
    <property type="entry name" value="PHYTOCHROME-LIKE PROTEIN CPH1"/>
    <property type="match status" value="1"/>
</dbReference>
<dbReference type="Gene3D" id="2.10.70.100">
    <property type="match status" value="1"/>
</dbReference>
<dbReference type="NCBIfam" id="TIGR00229">
    <property type="entry name" value="sensory_box"/>
    <property type="match status" value="3"/>
</dbReference>
<dbReference type="InterPro" id="IPR005467">
    <property type="entry name" value="His_kinase_dom"/>
</dbReference>
<evidence type="ECO:0000259" key="8">
    <source>
        <dbReference type="PROSITE" id="PS50113"/>
    </source>
</evidence>
<dbReference type="InterPro" id="IPR003594">
    <property type="entry name" value="HATPase_dom"/>
</dbReference>
<dbReference type="RefSeq" id="WP_170303311.1">
    <property type="nucleotide sequence ID" value="NZ_BKAJ01000083.1"/>
</dbReference>
<evidence type="ECO:0000256" key="2">
    <source>
        <dbReference type="ARBA" id="ARBA00012438"/>
    </source>
</evidence>
<dbReference type="Gene3D" id="1.10.287.130">
    <property type="match status" value="1"/>
</dbReference>
<dbReference type="SMART" id="SM00065">
    <property type="entry name" value="GAF"/>
    <property type="match status" value="1"/>
</dbReference>
<dbReference type="SMART" id="SM00091">
    <property type="entry name" value="PAS"/>
    <property type="match status" value="4"/>
</dbReference>
<dbReference type="SUPFAM" id="SSF55781">
    <property type="entry name" value="GAF domain-like"/>
    <property type="match status" value="1"/>
</dbReference>
<reference evidence="9 10" key="1">
    <citation type="submission" date="2019-07" db="EMBL/GenBank/DDBJ databases">
        <title>Whole genome shotgun sequence of Reyranella soli NBRC 108950.</title>
        <authorList>
            <person name="Hosoyama A."/>
            <person name="Uohara A."/>
            <person name="Ohji S."/>
            <person name="Ichikawa N."/>
        </authorList>
    </citation>
    <scope>NUCLEOTIDE SEQUENCE [LARGE SCALE GENOMIC DNA]</scope>
    <source>
        <strain evidence="9 10">NBRC 108950</strain>
    </source>
</reference>
<evidence type="ECO:0000256" key="1">
    <source>
        <dbReference type="ARBA" id="ARBA00000085"/>
    </source>
</evidence>
<dbReference type="PROSITE" id="PS50112">
    <property type="entry name" value="PAS"/>
    <property type="match status" value="3"/>
</dbReference>
<comment type="caution">
    <text evidence="9">The sequence shown here is derived from an EMBL/GenBank/DDBJ whole genome shotgun (WGS) entry which is preliminary data.</text>
</comment>
<feature type="domain" description="PAC" evidence="8">
    <location>
        <begin position="74"/>
        <end position="126"/>
    </location>
</feature>
<accession>A0A512NFC8</accession>
<dbReference type="CDD" id="cd00130">
    <property type="entry name" value="PAS"/>
    <property type="match status" value="3"/>
</dbReference>
<dbReference type="EC" id="2.7.13.3" evidence="2"/>
<dbReference type="InterPro" id="IPR036097">
    <property type="entry name" value="HisK_dim/P_sf"/>
</dbReference>
<dbReference type="SMART" id="SM00388">
    <property type="entry name" value="HisKA"/>
    <property type="match status" value="1"/>
</dbReference>
<dbReference type="SMART" id="SM00086">
    <property type="entry name" value="PAC"/>
    <property type="match status" value="4"/>
</dbReference>
<comment type="catalytic activity">
    <reaction evidence="1">
        <text>ATP + protein L-histidine = ADP + protein N-phospho-L-histidine.</text>
        <dbReference type="EC" id="2.7.13.3"/>
    </reaction>
</comment>
<dbReference type="CDD" id="cd00082">
    <property type="entry name" value="HisKA"/>
    <property type="match status" value="1"/>
</dbReference>
<dbReference type="InterPro" id="IPR000014">
    <property type="entry name" value="PAS"/>
</dbReference>
<dbReference type="InterPro" id="IPR013655">
    <property type="entry name" value="PAS_fold_3"/>
</dbReference>
<dbReference type="Gene3D" id="3.30.450.20">
    <property type="entry name" value="PAS domain"/>
    <property type="match status" value="4"/>
</dbReference>
<dbReference type="InterPro" id="IPR003018">
    <property type="entry name" value="GAF"/>
</dbReference>
<feature type="domain" description="PAC" evidence="8">
    <location>
        <begin position="202"/>
        <end position="254"/>
    </location>
</feature>
<dbReference type="Gene3D" id="3.30.565.10">
    <property type="entry name" value="Histidine kinase-like ATPase, C-terminal domain"/>
    <property type="match status" value="1"/>
</dbReference>
<feature type="domain" description="PAS" evidence="7">
    <location>
        <begin position="1"/>
        <end position="71"/>
    </location>
</feature>
<dbReference type="GO" id="GO:0000155">
    <property type="term" value="F:phosphorelay sensor kinase activity"/>
    <property type="evidence" value="ECO:0007669"/>
    <property type="project" value="InterPro"/>
</dbReference>
<dbReference type="EMBL" id="BKAJ01000083">
    <property type="protein sequence ID" value="GEP57622.1"/>
    <property type="molecule type" value="Genomic_DNA"/>
</dbReference>
<dbReference type="Pfam" id="PF02518">
    <property type="entry name" value="HATPase_c"/>
    <property type="match status" value="1"/>
</dbReference>
<dbReference type="Gene3D" id="3.30.450.40">
    <property type="match status" value="1"/>
</dbReference>
<evidence type="ECO:0000256" key="5">
    <source>
        <dbReference type="ARBA" id="ARBA00022777"/>
    </source>
</evidence>
<dbReference type="PANTHER" id="PTHR43304:SF1">
    <property type="entry name" value="PAC DOMAIN-CONTAINING PROTEIN"/>
    <property type="match status" value="1"/>
</dbReference>
<evidence type="ECO:0000313" key="10">
    <source>
        <dbReference type="Proteomes" id="UP000321058"/>
    </source>
</evidence>
<protein>
    <recommendedName>
        <fullName evidence="2">histidine kinase</fullName>
        <ecNumber evidence="2">2.7.13.3</ecNumber>
    </recommendedName>
</protein>
<dbReference type="SUPFAM" id="SSF55874">
    <property type="entry name" value="ATPase domain of HSP90 chaperone/DNA topoisomerase II/histidine kinase"/>
    <property type="match status" value="1"/>
</dbReference>
<evidence type="ECO:0000256" key="4">
    <source>
        <dbReference type="ARBA" id="ARBA00022679"/>
    </source>
</evidence>
<dbReference type="PROSITE" id="PS50109">
    <property type="entry name" value="HIS_KIN"/>
    <property type="match status" value="1"/>
</dbReference>
<dbReference type="InterPro" id="IPR036890">
    <property type="entry name" value="HATPase_C_sf"/>
</dbReference>
<dbReference type="InterPro" id="IPR000700">
    <property type="entry name" value="PAS-assoc_C"/>
</dbReference>
<dbReference type="Proteomes" id="UP000321058">
    <property type="component" value="Unassembled WGS sequence"/>
</dbReference>
<feature type="domain" description="PAS" evidence="7">
    <location>
        <begin position="421"/>
        <end position="492"/>
    </location>
</feature>
<feature type="domain" description="PAC" evidence="8">
    <location>
        <begin position="499"/>
        <end position="549"/>
    </location>
</feature>
<gene>
    <name evidence="9" type="ORF">RSO01_47880</name>
</gene>
<keyword evidence="10" id="KW-1185">Reference proteome</keyword>
<dbReference type="InterPro" id="IPR029016">
    <property type="entry name" value="GAF-like_dom_sf"/>
</dbReference>
<evidence type="ECO:0000313" key="9">
    <source>
        <dbReference type="EMBL" id="GEP57622.1"/>
    </source>
</evidence>
<dbReference type="InterPro" id="IPR003661">
    <property type="entry name" value="HisK_dim/P_dom"/>
</dbReference>
<keyword evidence="5" id="KW-0418">Kinase</keyword>
<dbReference type="InterPro" id="IPR004358">
    <property type="entry name" value="Sig_transdc_His_kin-like_C"/>
</dbReference>
<organism evidence="9 10">
    <name type="scientific">Reyranella soli</name>
    <dbReference type="NCBI Taxonomy" id="1230389"/>
    <lineage>
        <taxon>Bacteria</taxon>
        <taxon>Pseudomonadati</taxon>
        <taxon>Pseudomonadota</taxon>
        <taxon>Alphaproteobacteria</taxon>
        <taxon>Hyphomicrobiales</taxon>
        <taxon>Reyranellaceae</taxon>
        <taxon>Reyranella</taxon>
    </lineage>
</organism>
<dbReference type="InterPro" id="IPR013767">
    <property type="entry name" value="PAS_fold"/>
</dbReference>
<dbReference type="SUPFAM" id="SSF47384">
    <property type="entry name" value="Homodimeric domain of signal transducing histidine kinase"/>
    <property type="match status" value="1"/>
</dbReference>
<name>A0A512NFC8_9HYPH</name>
<dbReference type="InterPro" id="IPR052162">
    <property type="entry name" value="Sensor_kinase/Photoreceptor"/>
</dbReference>
<evidence type="ECO:0000259" key="7">
    <source>
        <dbReference type="PROSITE" id="PS50112"/>
    </source>
</evidence>
<feature type="domain" description="PAC" evidence="8">
    <location>
        <begin position="623"/>
        <end position="674"/>
    </location>
</feature>
<evidence type="ECO:0000256" key="3">
    <source>
        <dbReference type="ARBA" id="ARBA00022553"/>
    </source>
</evidence>
<evidence type="ECO:0000259" key="6">
    <source>
        <dbReference type="PROSITE" id="PS50109"/>
    </source>
</evidence>
<keyword evidence="4" id="KW-0808">Transferase</keyword>
<feature type="domain" description="Histidine kinase" evidence="6">
    <location>
        <begin position="694"/>
        <end position="910"/>
    </location>
</feature>
<dbReference type="SUPFAM" id="SSF55785">
    <property type="entry name" value="PYP-like sensor domain (PAS domain)"/>
    <property type="match status" value="4"/>
</dbReference>
<dbReference type="SMART" id="SM00387">
    <property type="entry name" value="HATPase_c"/>
    <property type="match status" value="1"/>
</dbReference>